<dbReference type="Pfam" id="PF22669">
    <property type="entry name" value="Exo_endo_phos2"/>
    <property type="match status" value="1"/>
</dbReference>
<evidence type="ECO:0000313" key="13">
    <source>
        <dbReference type="EMBL" id="KAH3686308.1"/>
    </source>
</evidence>
<evidence type="ECO:0000256" key="9">
    <source>
        <dbReference type="ARBA" id="ARBA00022927"/>
    </source>
</evidence>
<keyword evidence="10" id="KW-0175">Coiled coil</keyword>
<evidence type="ECO:0000256" key="11">
    <source>
        <dbReference type="SAM" id="MobiDB-lite"/>
    </source>
</evidence>
<feature type="coiled-coil region" evidence="10">
    <location>
        <begin position="811"/>
        <end position="838"/>
    </location>
</feature>
<dbReference type="GO" id="GO:0005737">
    <property type="term" value="C:cytoplasm"/>
    <property type="evidence" value="ECO:0007669"/>
    <property type="project" value="UniProtKB-SubCell"/>
</dbReference>
<dbReference type="InterPro" id="IPR002013">
    <property type="entry name" value="SAC_dom"/>
</dbReference>
<dbReference type="InterPro" id="IPR046985">
    <property type="entry name" value="IP5"/>
</dbReference>
<evidence type="ECO:0000256" key="5">
    <source>
        <dbReference type="ARBA" id="ARBA00022448"/>
    </source>
</evidence>
<keyword evidence="7" id="KW-0254">Endocytosis</keyword>
<evidence type="ECO:0000256" key="3">
    <source>
        <dbReference type="ARBA" id="ARBA00009678"/>
    </source>
</evidence>
<reference evidence="13" key="1">
    <citation type="journal article" date="2021" name="Open Biol.">
        <title>Shared evolutionary footprints suggest mitochondrial oxidative damage underlies multiple complex I losses in fungi.</title>
        <authorList>
            <person name="Schikora-Tamarit M.A."/>
            <person name="Marcet-Houben M."/>
            <person name="Nosek J."/>
            <person name="Gabaldon T."/>
        </authorList>
    </citation>
    <scope>NUCLEOTIDE SEQUENCE</scope>
    <source>
        <strain evidence="13">CBS2887</strain>
    </source>
</reference>
<accession>A0A9P8Q922</accession>
<sequence length="932" mass="107790">MRIFFLAYPRSFILISNDHCLTLRYVEKNNHCLIKFSHISQTDTSKYKEITNLKFFGLLGFLEVKGSVFFCAITDHVKIGSPRPQEDVYKIRNVEFYCLNTNAYDFITVQRNKSESATDRYNLEHPCTKIRKMFMNGFYYSRDFDLTCQTQDRSLLTRDYDHMFTNFDKRFLWNGFMMKELTKFRERLMDNERDSIDRTEFLTFLIRGFVKTCNTELAGEDTLMTIISRISCAKSSGPFGNNGVDEQGHVSNYIESELVLYNKSVYFAYNQVRGNIPLFYEVDSSLLTTKKVHLSQSYEMNKNAFDRHFDLMIERHSNVVVLNAMRNKKEAEELNSRFTTLLAKKGIPFAQIDSSGDQLKNNPQRALNLVKGYLMEIGAFCYDNKVKVFIGKQLGVFRFNSLNSMSKPGSLQRIVSQEVLHISMFELTGKYLSGDLQEKHHLLWHDNNRVLELIADHSLRKSYKRITDSITNTIVRLYDPINEYISSQLASRLPEFSCEKEIKIFTGTFNAAATLPEQDLSPWIYPTTHHSETDNETVNNDYDLIVIGLEEIIELSTSHMLAIDDSKKVAWESAIKRTLNSRYPNAKDQFQLLWSIQLGGILSMIFVKKEGLPRIKHIECIMKKTGLGGMAANKGGVGISLSYAKTKFCFIVSHLAAGLENNEQRQNDYKTLYKSLVFKGNRKILNHDASFWMGDFNFRIDLDNDTVRSLIELGDYSRLLDHDQLIKGMNQNRTFQFFQELDINFAPTYKFDKGTDNYDSSEKQRIPAWTDRIVVAHRGNRIKQLSYQSAPEIKLSDHKPVYAVFKVGVTIIQEEKRNEVLKELYEERKREIEKLKLGFLDPLDQDSDSQNGSAFTTNDLSPYNINYTENEPDNNLPPPSNDRTKWWLLNGEAAKVNWEIPQGSVVVNPFRPSNPFTETNEPDFIVGDPEED</sequence>
<dbReference type="SMART" id="SM00128">
    <property type="entry name" value="IPPc"/>
    <property type="match status" value="1"/>
</dbReference>
<dbReference type="Pfam" id="PF02383">
    <property type="entry name" value="Syja_N"/>
    <property type="match status" value="1"/>
</dbReference>
<name>A0A9P8Q922_WICPI</name>
<dbReference type="FunFam" id="3.60.10.10:FF:000029">
    <property type="entry name" value="Inositol polyphosphate 5-phosphatase"/>
    <property type="match status" value="1"/>
</dbReference>
<keyword evidence="6" id="KW-0963">Cytoplasm</keyword>
<evidence type="ECO:0000256" key="7">
    <source>
        <dbReference type="ARBA" id="ARBA00022583"/>
    </source>
</evidence>
<dbReference type="InterPro" id="IPR000300">
    <property type="entry name" value="IPPc"/>
</dbReference>
<dbReference type="PANTHER" id="PTHR11200">
    <property type="entry name" value="INOSITOL 5-PHOSPHATASE"/>
    <property type="match status" value="1"/>
</dbReference>
<dbReference type="AlphaFoldDB" id="A0A9P8Q922"/>
<dbReference type="EMBL" id="JAEUBG010001462">
    <property type="protein sequence ID" value="KAH3686308.1"/>
    <property type="molecule type" value="Genomic_DNA"/>
</dbReference>
<dbReference type="GO" id="GO:0046856">
    <property type="term" value="P:phosphatidylinositol dephosphorylation"/>
    <property type="evidence" value="ECO:0007669"/>
    <property type="project" value="InterPro"/>
</dbReference>
<keyword evidence="14" id="KW-1185">Reference proteome</keyword>
<comment type="similarity">
    <text evidence="3">In the central section; belongs to the inositol 1,4,5-trisphosphate 5-phosphatase family.</text>
</comment>
<evidence type="ECO:0000256" key="1">
    <source>
        <dbReference type="ARBA" id="ARBA00004496"/>
    </source>
</evidence>
<comment type="subcellular location">
    <subcellularLocation>
        <location evidence="1">Cytoplasm</location>
    </subcellularLocation>
</comment>
<dbReference type="Proteomes" id="UP000774326">
    <property type="component" value="Unassembled WGS sequence"/>
</dbReference>
<evidence type="ECO:0000256" key="8">
    <source>
        <dbReference type="ARBA" id="ARBA00022801"/>
    </source>
</evidence>
<comment type="caution">
    <text evidence="13">The sequence shown here is derived from an EMBL/GenBank/DDBJ whole genome shotgun (WGS) entry which is preliminary data.</text>
</comment>
<dbReference type="SUPFAM" id="SSF56219">
    <property type="entry name" value="DNase I-like"/>
    <property type="match status" value="1"/>
</dbReference>
<dbReference type="GO" id="GO:0043813">
    <property type="term" value="F:phosphatidylinositol-3,5-bisphosphate 5-phosphatase activity"/>
    <property type="evidence" value="ECO:0007669"/>
    <property type="project" value="TreeGrafter"/>
</dbReference>
<protein>
    <recommendedName>
        <fullName evidence="4">phosphoinositide 5-phosphatase</fullName>
        <ecNumber evidence="4">3.1.3.36</ecNumber>
    </recommendedName>
</protein>
<keyword evidence="8" id="KW-0378">Hydrolase</keyword>
<gene>
    <name evidence="13" type="ORF">WICPIJ_002670</name>
</gene>
<evidence type="ECO:0000256" key="10">
    <source>
        <dbReference type="SAM" id="Coils"/>
    </source>
</evidence>
<dbReference type="GO" id="GO:0015031">
    <property type="term" value="P:protein transport"/>
    <property type="evidence" value="ECO:0007669"/>
    <property type="project" value="UniProtKB-KW"/>
</dbReference>
<comment type="similarity">
    <text evidence="2">Belongs to the synaptojanin family.</text>
</comment>
<feature type="compositionally biased region" description="Polar residues" evidence="11">
    <location>
        <begin position="848"/>
        <end position="863"/>
    </location>
</feature>
<dbReference type="PANTHER" id="PTHR11200:SF269">
    <property type="entry name" value="PHOSPHATIDYLINOSITOL 4,5-BISPHOSPHATE 5-PHOSPHATASE INP51"/>
    <property type="match status" value="1"/>
</dbReference>
<dbReference type="GO" id="GO:0006897">
    <property type="term" value="P:endocytosis"/>
    <property type="evidence" value="ECO:0007669"/>
    <property type="project" value="UniProtKB-KW"/>
</dbReference>
<keyword evidence="5" id="KW-0813">Transport</keyword>
<proteinExistence type="inferred from homology"/>
<reference evidence="13" key="2">
    <citation type="submission" date="2021-01" db="EMBL/GenBank/DDBJ databases">
        <authorList>
            <person name="Schikora-Tamarit M.A."/>
        </authorList>
    </citation>
    <scope>NUCLEOTIDE SEQUENCE</scope>
    <source>
        <strain evidence="13">CBS2887</strain>
    </source>
</reference>
<dbReference type="OrthoDB" id="405996at2759"/>
<dbReference type="GO" id="GO:0016020">
    <property type="term" value="C:membrane"/>
    <property type="evidence" value="ECO:0007669"/>
    <property type="project" value="TreeGrafter"/>
</dbReference>
<dbReference type="PROSITE" id="PS50275">
    <property type="entry name" value="SAC"/>
    <property type="match status" value="1"/>
</dbReference>
<evidence type="ECO:0000256" key="2">
    <source>
        <dbReference type="ARBA" id="ARBA00008943"/>
    </source>
</evidence>
<feature type="region of interest" description="Disordered" evidence="11">
    <location>
        <begin position="841"/>
        <end position="863"/>
    </location>
</feature>
<feature type="domain" description="SAC" evidence="12">
    <location>
        <begin position="137"/>
        <end position="457"/>
    </location>
</feature>
<dbReference type="GO" id="GO:0004439">
    <property type="term" value="F:phosphatidylinositol-4,5-bisphosphate 5-phosphatase activity"/>
    <property type="evidence" value="ECO:0007669"/>
    <property type="project" value="UniProtKB-EC"/>
</dbReference>
<evidence type="ECO:0000313" key="14">
    <source>
        <dbReference type="Proteomes" id="UP000774326"/>
    </source>
</evidence>
<feature type="region of interest" description="Disordered" evidence="11">
    <location>
        <begin position="911"/>
        <end position="932"/>
    </location>
</feature>
<dbReference type="Gene3D" id="3.60.10.10">
    <property type="entry name" value="Endonuclease/exonuclease/phosphatase"/>
    <property type="match status" value="1"/>
</dbReference>
<organism evidence="13 14">
    <name type="scientific">Wickerhamomyces pijperi</name>
    <name type="common">Yeast</name>
    <name type="synonym">Pichia pijperi</name>
    <dbReference type="NCBI Taxonomy" id="599730"/>
    <lineage>
        <taxon>Eukaryota</taxon>
        <taxon>Fungi</taxon>
        <taxon>Dikarya</taxon>
        <taxon>Ascomycota</taxon>
        <taxon>Saccharomycotina</taxon>
        <taxon>Saccharomycetes</taxon>
        <taxon>Phaffomycetales</taxon>
        <taxon>Wickerhamomycetaceae</taxon>
        <taxon>Wickerhamomyces</taxon>
    </lineage>
</organism>
<keyword evidence="9" id="KW-0653">Protein transport</keyword>
<evidence type="ECO:0000259" key="12">
    <source>
        <dbReference type="PROSITE" id="PS50275"/>
    </source>
</evidence>
<dbReference type="EC" id="3.1.3.36" evidence="4"/>
<dbReference type="InterPro" id="IPR036691">
    <property type="entry name" value="Endo/exonu/phosph_ase_sf"/>
</dbReference>
<evidence type="ECO:0000256" key="6">
    <source>
        <dbReference type="ARBA" id="ARBA00022490"/>
    </source>
</evidence>
<evidence type="ECO:0000256" key="4">
    <source>
        <dbReference type="ARBA" id="ARBA00013044"/>
    </source>
</evidence>